<evidence type="ECO:0000256" key="1">
    <source>
        <dbReference type="SAM" id="Phobius"/>
    </source>
</evidence>
<organism evidence="2 3">
    <name type="scientific">Haemonchus contortus</name>
    <name type="common">Barber pole worm</name>
    <dbReference type="NCBI Taxonomy" id="6289"/>
    <lineage>
        <taxon>Eukaryota</taxon>
        <taxon>Metazoa</taxon>
        <taxon>Ecdysozoa</taxon>
        <taxon>Nematoda</taxon>
        <taxon>Chromadorea</taxon>
        <taxon>Rhabditida</taxon>
        <taxon>Rhabditina</taxon>
        <taxon>Rhabditomorpha</taxon>
        <taxon>Strongyloidea</taxon>
        <taxon>Trichostrongylidae</taxon>
        <taxon>Haemonchus</taxon>
    </lineage>
</organism>
<keyword evidence="1" id="KW-0472">Membrane</keyword>
<feature type="transmembrane region" description="Helical" evidence="1">
    <location>
        <begin position="23"/>
        <end position="44"/>
    </location>
</feature>
<protein>
    <submittedName>
        <fullName evidence="3">Small integral membrane protein 24</fullName>
    </submittedName>
</protein>
<keyword evidence="1" id="KW-0812">Transmembrane</keyword>
<reference evidence="3" key="1">
    <citation type="submission" date="2020-12" db="UniProtKB">
        <authorList>
            <consortium name="WormBaseParasite"/>
        </authorList>
    </citation>
    <scope>IDENTIFICATION</scope>
    <source>
        <strain evidence="3">MHco3</strain>
    </source>
</reference>
<keyword evidence="1" id="KW-1133">Transmembrane helix</keyword>
<keyword evidence="2" id="KW-1185">Reference proteome</keyword>
<evidence type="ECO:0000313" key="2">
    <source>
        <dbReference type="Proteomes" id="UP000025227"/>
    </source>
</evidence>
<dbReference type="WBParaSite" id="HCON_00134945-00001">
    <property type="protein sequence ID" value="HCON_00134945-00001"/>
    <property type="gene ID" value="HCON_00134945"/>
</dbReference>
<proteinExistence type="predicted"/>
<accession>A0A7I4YSI4</accession>
<dbReference type="AlphaFoldDB" id="A0A7I4YSI4"/>
<name>A0A7I4YSI4_HAECO</name>
<dbReference type="Proteomes" id="UP000025227">
    <property type="component" value="Unplaced"/>
</dbReference>
<sequence length="93" mass="10711">MSSPQEYEQSSEEEKEGAPLSEFFVPFGVVLVTALLIEMLVIYYSKKLGESERRAEIIYENYKRDKDESDSESSIHSAVGFETDDAFFKERVQ</sequence>
<evidence type="ECO:0000313" key="3">
    <source>
        <dbReference type="WBParaSite" id="HCON_00134945-00001"/>
    </source>
</evidence>